<dbReference type="PANTHER" id="PTHR24039:SF52">
    <property type="entry name" value="EGF-LIKE DOMAIN-CONTAINING PROTEIN"/>
    <property type="match status" value="1"/>
</dbReference>
<sequence>MMDDVVLRLSAHPPPLPSLAQRGRQRQKRLPTVVKGAAQISDKQQPQQQQTTTTTTAMEVTNPTNPAFRSPSGRRPKLYNTQPTDEDHHHHNHNSSSGNSGAAKQNTPRPPPQSLLCCLKGGHSPSPPNFVSIPIPPPLSPPPGYLCCCWVVCSVTTSSVRSSGATAQLMAMSFCCAFVGPTGATASSATEKNGQQISNTLSGHNDAQKSRRRTLQKAVIVKVGQRRAEGAEEAQTMLITSGRKTEQYKTAARQRRQIEQRWRHHSPNLPNWPFPLRRRGKCQQRKSSVYEGGLITVQICAIFSWLFPSTTAGFHQHRTSAATASSFFLSMLFLCLFILLSPKPAVTAYSAVSRPCLSSEFECGCGQPRCVPSSVVSDGAADCADATDELEETWEDLCGDGTPSRRSATWRTRAGTARLCPKARARECPAELGQVCVEFDARPRCVCRLGFFRAPGLSACVPTEAFPHFDASDAFRLADALRRGEQPTTNSSCSRLFTDLARLYPALFLFNGREDAKNSSGGTIKQRDELMKTDRQLTIRVVSPARGASSTKARSPPDAGRKSDLDGTKRVVPTTEPEECDAEERTSGCGGDGRICAAMKQRDETADKRVKGTNGSDEKRKGICVVPVNECADETLNDCDQKARCIDNDFGFECLCPEGFIDTSPNPHEFPGRKCRKLINECLNPLMNDCSAEAECVDELIGFSCHCKPGRSDISPQGEKRPGRKCSTDSAQQRTNGVDECLLGLHDCHPLATCVDLTDGFRCECLDGLIDAASPAAGGDRPGRNCTAKNTSAFFETQADIGPSSVDRFFRCDSSNAEAQTGPTCKNLEQFGST</sequence>
<name>A0ABD2IGM9_9BILA</name>
<dbReference type="SUPFAM" id="SSF57196">
    <property type="entry name" value="EGF/Laminin"/>
    <property type="match status" value="1"/>
</dbReference>
<evidence type="ECO:0000259" key="7">
    <source>
        <dbReference type="PROSITE" id="PS50026"/>
    </source>
</evidence>
<dbReference type="CDD" id="cd00112">
    <property type="entry name" value="LDLa"/>
    <property type="match status" value="1"/>
</dbReference>
<keyword evidence="2" id="KW-0732">Signal</keyword>
<feature type="compositionally biased region" description="Low complexity" evidence="6">
    <location>
        <begin position="44"/>
        <end position="56"/>
    </location>
</feature>
<evidence type="ECO:0000313" key="9">
    <source>
        <dbReference type="Proteomes" id="UP001620626"/>
    </source>
</evidence>
<feature type="compositionally biased region" description="Polar residues" evidence="6">
    <location>
        <begin position="186"/>
        <end position="205"/>
    </location>
</feature>
<feature type="region of interest" description="Disordered" evidence="6">
    <location>
        <begin position="542"/>
        <end position="589"/>
    </location>
</feature>
<dbReference type="SUPFAM" id="SSF57424">
    <property type="entry name" value="LDL receptor-like module"/>
    <property type="match status" value="1"/>
</dbReference>
<evidence type="ECO:0000256" key="2">
    <source>
        <dbReference type="ARBA" id="ARBA00022729"/>
    </source>
</evidence>
<keyword evidence="1 5" id="KW-0245">EGF-like domain</keyword>
<gene>
    <name evidence="8" type="ORF">niasHT_039100</name>
</gene>
<comment type="caution">
    <text evidence="8">The sequence shown here is derived from an EMBL/GenBank/DDBJ whole genome shotgun (WGS) entry which is preliminary data.</text>
</comment>
<dbReference type="AlphaFoldDB" id="A0ABD2IGM9"/>
<dbReference type="Gene3D" id="4.10.400.10">
    <property type="entry name" value="Low-density Lipoprotein Receptor"/>
    <property type="match status" value="1"/>
</dbReference>
<evidence type="ECO:0000313" key="8">
    <source>
        <dbReference type="EMBL" id="KAL3076646.1"/>
    </source>
</evidence>
<evidence type="ECO:0000256" key="5">
    <source>
        <dbReference type="PROSITE-ProRule" id="PRU00076"/>
    </source>
</evidence>
<dbReference type="InterPro" id="IPR002172">
    <property type="entry name" value="LDrepeatLR_classA_rpt"/>
</dbReference>
<dbReference type="PROSITE" id="PS50068">
    <property type="entry name" value="LDLRA_2"/>
    <property type="match status" value="1"/>
</dbReference>
<reference evidence="8 9" key="1">
    <citation type="submission" date="2024-10" db="EMBL/GenBank/DDBJ databases">
        <authorList>
            <person name="Kim D."/>
        </authorList>
    </citation>
    <scope>NUCLEOTIDE SEQUENCE [LARGE SCALE GENOMIC DNA]</scope>
    <source>
        <strain evidence="8">BH-2024</strain>
    </source>
</reference>
<dbReference type="CDD" id="cd00054">
    <property type="entry name" value="EGF_CA"/>
    <property type="match status" value="3"/>
</dbReference>
<dbReference type="PROSITE" id="PS00010">
    <property type="entry name" value="ASX_HYDROXYL"/>
    <property type="match status" value="3"/>
</dbReference>
<evidence type="ECO:0000256" key="3">
    <source>
        <dbReference type="ARBA" id="ARBA00022737"/>
    </source>
</evidence>
<proteinExistence type="predicted"/>
<dbReference type="InterPro" id="IPR001881">
    <property type="entry name" value="EGF-like_Ca-bd_dom"/>
</dbReference>
<dbReference type="Pfam" id="PF00057">
    <property type="entry name" value="Ldl_recept_a"/>
    <property type="match status" value="1"/>
</dbReference>
<protein>
    <recommendedName>
        <fullName evidence="7">EGF-like domain-containing protein</fullName>
    </recommendedName>
</protein>
<feature type="region of interest" description="Disordered" evidence="6">
    <location>
        <begin position="712"/>
        <end position="731"/>
    </location>
</feature>
<keyword evidence="3" id="KW-0677">Repeat</keyword>
<dbReference type="InterPro" id="IPR000742">
    <property type="entry name" value="EGF"/>
</dbReference>
<evidence type="ECO:0000256" key="4">
    <source>
        <dbReference type="ARBA" id="ARBA00023157"/>
    </source>
</evidence>
<dbReference type="InterPro" id="IPR000152">
    <property type="entry name" value="EGF-type_Asp/Asn_hydroxyl_site"/>
</dbReference>
<comment type="caution">
    <text evidence="5">Lacks conserved residue(s) required for the propagation of feature annotation.</text>
</comment>
<dbReference type="PROSITE" id="PS50026">
    <property type="entry name" value="EGF_3"/>
    <property type="match status" value="3"/>
</dbReference>
<accession>A0ABD2IGM9</accession>
<feature type="compositionally biased region" description="Polar residues" evidence="6">
    <location>
        <begin position="57"/>
        <end position="67"/>
    </location>
</feature>
<feature type="region of interest" description="Disordered" evidence="6">
    <location>
        <begin position="186"/>
        <end position="213"/>
    </location>
</feature>
<dbReference type="PANTHER" id="PTHR24039">
    <property type="entry name" value="FIBRILLIN-RELATED"/>
    <property type="match status" value="1"/>
</dbReference>
<organism evidence="8 9">
    <name type="scientific">Heterodera trifolii</name>
    <dbReference type="NCBI Taxonomy" id="157864"/>
    <lineage>
        <taxon>Eukaryota</taxon>
        <taxon>Metazoa</taxon>
        <taxon>Ecdysozoa</taxon>
        <taxon>Nematoda</taxon>
        <taxon>Chromadorea</taxon>
        <taxon>Rhabditida</taxon>
        <taxon>Tylenchina</taxon>
        <taxon>Tylenchomorpha</taxon>
        <taxon>Tylenchoidea</taxon>
        <taxon>Heteroderidae</taxon>
        <taxon>Heteroderinae</taxon>
        <taxon>Heterodera</taxon>
    </lineage>
</organism>
<dbReference type="InterPro" id="IPR036055">
    <property type="entry name" value="LDL_receptor-like_sf"/>
</dbReference>
<dbReference type="Gene3D" id="2.10.25.10">
    <property type="entry name" value="Laminin"/>
    <property type="match status" value="3"/>
</dbReference>
<dbReference type="Proteomes" id="UP001620626">
    <property type="component" value="Unassembled WGS sequence"/>
</dbReference>
<dbReference type="Pfam" id="PF07645">
    <property type="entry name" value="EGF_CA"/>
    <property type="match status" value="2"/>
</dbReference>
<feature type="domain" description="EGF-like" evidence="7">
    <location>
        <begin position="627"/>
        <end position="666"/>
    </location>
</feature>
<dbReference type="SMART" id="SM00179">
    <property type="entry name" value="EGF_CA"/>
    <property type="match status" value="3"/>
</dbReference>
<feature type="domain" description="EGF-like" evidence="7">
    <location>
        <begin position="737"/>
        <end position="775"/>
    </location>
</feature>
<dbReference type="EMBL" id="JBICBT010001247">
    <property type="protein sequence ID" value="KAL3076646.1"/>
    <property type="molecule type" value="Genomic_DNA"/>
</dbReference>
<evidence type="ECO:0000256" key="6">
    <source>
        <dbReference type="SAM" id="MobiDB-lite"/>
    </source>
</evidence>
<dbReference type="SMART" id="SM00181">
    <property type="entry name" value="EGF"/>
    <property type="match status" value="4"/>
</dbReference>
<feature type="region of interest" description="Disordered" evidence="6">
    <location>
        <begin position="1"/>
        <end position="120"/>
    </location>
</feature>
<dbReference type="InterPro" id="IPR049883">
    <property type="entry name" value="NOTCH1_EGF-like"/>
</dbReference>
<keyword evidence="4" id="KW-1015">Disulfide bond</keyword>
<feature type="domain" description="EGF-like" evidence="7">
    <location>
        <begin position="678"/>
        <end position="717"/>
    </location>
</feature>
<feature type="compositionally biased region" description="Basic and acidic residues" evidence="6">
    <location>
        <begin position="559"/>
        <end position="569"/>
    </location>
</feature>
<keyword evidence="9" id="KW-1185">Reference proteome</keyword>
<evidence type="ECO:0000256" key="1">
    <source>
        <dbReference type="ARBA" id="ARBA00022536"/>
    </source>
</evidence>